<accession>A0A8X7SY99</accession>
<dbReference type="EMBL" id="LWDE02000249">
    <property type="protein sequence ID" value="KAE8250049.1"/>
    <property type="molecule type" value="Genomic_DNA"/>
</dbReference>
<feature type="compositionally biased region" description="Basic residues" evidence="2">
    <location>
        <begin position="27"/>
        <end position="42"/>
    </location>
</feature>
<reference evidence="3" key="2">
    <citation type="journal article" date="2019" name="IMA Fungus">
        <title>Genome sequencing and comparison of five Tilletia species to identify candidate genes for the detection of regulated species infecting wheat.</title>
        <authorList>
            <person name="Nguyen H.D.T."/>
            <person name="Sultana T."/>
            <person name="Kesanakurti P."/>
            <person name="Hambleton S."/>
        </authorList>
    </citation>
    <scope>NUCLEOTIDE SEQUENCE</scope>
    <source>
        <strain evidence="3">DAOMC 236426</strain>
    </source>
</reference>
<feature type="compositionally biased region" description="Basic and acidic residues" evidence="2">
    <location>
        <begin position="13"/>
        <end position="25"/>
    </location>
</feature>
<keyword evidence="1" id="KW-0175">Coiled coil</keyword>
<comment type="caution">
    <text evidence="3">The sequence shown here is derived from an EMBL/GenBank/DDBJ whole genome shotgun (WGS) entry which is preliminary data.</text>
</comment>
<feature type="compositionally biased region" description="Polar residues" evidence="2">
    <location>
        <begin position="66"/>
        <end position="76"/>
    </location>
</feature>
<dbReference type="Proteomes" id="UP000077684">
    <property type="component" value="Unassembled WGS sequence"/>
</dbReference>
<sequence>MVDSDDTFQSSTHDGHSECSVDQGRKNTSKGKKKQKAGKAQKRVRDEEEDDLPRTTRAKSKLPQELPSSGTSSTGFSLVAGRDLVNSGSSTVNVFSAGPAAKIGQSLKKLIEVHTEVTKATDGFHQTRTNLDRKVSELTTELLSEREAKEKAENEIKALKIAILSEREARRNAEDVKAKAMSIELLKERKEKEQARDEVKALSQDLEQIRKIVVSRSGR</sequence>
<feature type="coiled-coil region" evidence="1">
    <location>
        <begin position="135"/>
        <end position="212"/>
    </location>
</feature>
<evidence type="ECO:0000313" key="3">
    <source>
        <dbReference type="EMBL" id="KAE8250049.1"/>
    </source>
</evidence>
<gene>
    <name evidence="3" type="ORF">A4X06_0g2945</name>
</gene>
<evidence type="ECO:0000256" key="1">
    <source>
        <dbReference type="SAM" id="Coils"/>
    </source>
</evidence>
<reference evidence="3" key="1">
    <citation type="submission" date="2016-04" db="EMBL/GenBank/DDBJ databases">
        <authorList>
            <person name="Nguyen H.D."/>
            <person name="Samba Siva P."/>
            <person name="Cullis J."/>
            <person name="Levesque C.A."/>
            <person name="Hambleton S."/>
        </authorList>
    </citation>
    <scope>NUCLEOTIDE SEQUENCE</scope>
    <source>
        <strain evidence="3">DAOMC 236426</strain>
    </source>
</reference>
<evidence type="ECO:0000313" key="4">
    <source>
        <dbReference type="Proteomes" id="UP000077684"/>
    </source>
</evidence>
<evidence type="ECO:0000256" key="2">
    <source>
        <dbReference type="SAM" id="MobiDB-lite"/>
    </source>
</evidence>
<proteinExistence type="predicted"/>
<keyword evidence="4" id="KW-1185">Reference proteome</keyword>
<organism evidence="3 4">
    <name type="scientific">Tilletia controversa</name>
    <name type="common">dwarf bunt fungus</name>
    <dbReference type="NCBI Taxonomy" id="13291"/>
    <lineage>
        <taxon>Eukaryota</taxon>
        <taxon>Fungi</taxon>
        <taxon>Dikarya</taxon>
        <taxon>Basidiomycota</taxon>
        <taxon>Ustilaginomycotina</taxon>
        <taxon>Exobasidiomycetes</taxon>
        <taxon>Tilletiales</taxon>
        <taxon>Tilletiaceae</taxon>
        <taxon>Tilletia</taxon>
    </lineage>
</organism>
<feature type="region of interest" description="Disordered" evidence="2">
    <location>
        <begin position="1"/>
        <end position="77"/>
    </location>
</feature>
<protein>
    <submittedName>
        <fullName evidence="3">Uncharacterized protein</fullName>
    </submittedName>
</protein>
<dbReference type="AlphaFoldDB" id="A0A8X7SY99"/>
<name>A0A8X7SY99_9BASI</name>